<dbReference type="RefSeq" id="WP_007145621.1">
    <property type="nucleotide sequence ID" value="NZ_FOSH01000024.1"/>
</dbReference>
<dbReference type="Pfam" id="PF02635">
    <property type="entry name" value="DsrE"/>
    <property type="match status" value="1"/>
</dbReference>
<accession>A0A1I4C3B6</accession>
<keyword evidence="2" id="KW-1185">Reference proteome</keyword>
<dbReference type="SUPFAM" id="SSF75169">
    <property type="entry name" value="DsrEFH-like"/>
    <property type="match status" value="1"/>
</dbReference>
<organism evidence="1 2">
    <name type="scientific">Methylophaga sulfidovorans</name>
    <dbReference type="NCBI Taxonomy" id="45496"/>
    <lineage>
        <taxon>Bacteria</taxon>
        <taxon>Pseudomonadati</taxon>
        <taxon>Pseudomonadota</taxon>
        <taxon>Gammaproteobacteria</taxon>
        <taxon>Thiotrichales</taxon>
        <taxon>Piscirickettsiaceae</taxon>
        <taxon>Methylophaga</taxon>
    </lineage>
</organism>
<dbReference type="AlphaFoldDB" id="A0A1I4C3B6"/>
<dbReference type="InterPro" id="IPR003787">
    <property type="entry name" value="Sulphur_relay_DsrE/F-like"/>
</dbReference>
<dbReference type="Proteomes" id="UP000198924">
    <property type="component" value="Unassembled WGS sequence"/>
</dbReference>
<sequence length="108" mass="12167">MSEFLFIQSRDPFTDALTKSQYELIHHLATAGNRVTVVLVQNGVMPATKSSIFTPFTKLLHENITLVADKFSLQQREIDAEQLIPEILTTDLDIVIKALLSGQKVIWN</sequence>
<name>A0A1I4C3B6_9GAMM</name>
<gene>
    <name evidence="1" type="ORF">SAMN04488079_12417</name>
</gene>
<evidence type="ECO:0000313" key="1">
    <source>
        <dbReference type="EMBL" id="SFK75568.1"/>
    </source>
</evidence>
<dbReference type="OrthoDB" id="9006161at2"/>
<protein>
    <submittedName>
        <fullName evidence="1">DsrE/DsrF-like family protein</fullName>
    </submittedName>
</protein>
<dbReference type="STRING" id="45496.SAMN04488079_12417"/>
<evidence type="ECO:0000313" key="2">
    <source>
        <dbReference type="Proteomes" id="UP000198924"/>
    </source>
</evidence>
<dbReference type="InterPro" id="IPR027396">
    <property type="entry name" value="DsrEFH-like"/>
</dbReference>
<reference evidence="2" key="1">
    <citation type="submission" date="2016-10" db="EMBL/GenBank/DDBJ databases">
        <authorList>
            <person name="Varghese N."/>
            <person name="Submissions S."/>
        </authorList>
    </citation>
    <scope>NUCLEOTIDE SEQUENCE [LARGE SCALE GENOMIC DNA]</scope>
    <source>
        <strain evidence="2">DSM 11578</strain>
    </source>
</reference>
<proteinExistence type="predicted"/>
<dbReference type="EMBL" id="FOSH01000024">
    <property type="protein sequence ID" value="SFK75568.1"/>
    <property type="molecule type" value="Genomic_DNA"/>
</dbReference>
<dbReference type="Gene3D" id="3.40.1260.10">
    <property type="entry name" value="DsrEFH-like"/>
    <property type="match status" value="1"/>
</dbReference>